<comment type="caution">
    <text evidence="1">The sequence shown here is derived from an EMBL/GenBank/DDBJ whole genome shotgun (WGS) entry which is preliminary data.</text>
</comment>
<sequence>MAFVSMRVDRLECLLCLGNHLCLSRPHGKDGSCRGKRETVL</sequence>
<reference evidence="1" key="1">
    <citation type="submission" date="2020-07" db="EMBL/GenBank/DDBJ databases">
        <title>Genome sequence and genetic diversity analysis of an under-domesticated orphan crop, white fonio (Digitaria exilis).</title>
        <authorList>
            <person name="Bennetzen J.L."/>
            <person name="Chen S."/>
            <person name="Ma X."/>
            <person name="Wang X."/>
            <person name="Yssel A.E.J."/>
            <person name="Chaluvadi S.R."/>
            <person name="Johnson M."/>
            <person name="Gangashetty P."/>
            <person name="Hamidou F."/>
            <person name="Sanogo M.D."/>
            <person name="Zwaenepoel A."/>
            <person name="Wallace J."/>
            <person name="Van De Peer Y."/>
            <person name="Van Deynze A."/>
        </authorList>
    </citation>
    <scope>NUCLEOTIDE SEQUENCE</scope>
    <source>
        <tissue evidence="1">Leaves</tissue>
    </source>
</reference>
<dbReference type="EMBL" id="JACEFO010001897">
    <property type="protein sequence ID" value="KAF8695408.1"/>
    <property type="molecule type" value="Genomic_DNA"/>
</dbReference>
<keyword evidence="2" id="KW-1185">Reference proteome</keyword>
<gene>
    <name evidence="1" type="ORF">HU200_037642</name>
</gene>
<organism evidence="1 2">
    <name type="scientific">Digitaria exilis</name>
    <dbReference type="NCBI Taxonomy" id="1010633"/>
    <lineage>
        <taxon>Eukaryota</taxon>
        <taxon>Viridiplantae</taxon>
        <taxon>Streptophyta</taxon>
        <taxon>Embryophyta</taxon>
        <taxon>Tracheophyta</taxon>
        <taxon>Spermatophyta</taxon>
        <taxon>Magnoliopsida</taxon>
        <taxon>Liliopsida</taxon>
        <taxon>Poales</taxon>
        <taxon>Poaceae</taxon>
        <taxon>PACMAD clade</taxon>
        <taxon>Panicoideae</taxon>
        <taxon>Panicodae</taxon>
        <taxon>Paniceae</taxon>
        <taxon>Anthephorinae</taxon>
        <taxon>Digitaria</taxon>
    </lineage>
</organism>
<protein>
    <submittedName>
        <fullName evidence="1">Uncharacterized protein</fullName>
    </submittedName>
</protein>
<name>A0A835BQH3_9POAL</name>
<proteinExistence type="predicted"/>
<dbReference type="AlphaFoldDB" id="A0A835BQH3"/>
<accession>A0A835BQH3</accession>
<evidence type="ECO:0000313" key="1">
    <source>
        <dbReference type="EMBL" id="KAF8695408.1"/>
    </source>
</evidence>
<evidence type="ECO:0000313" key="2">
    <source>
        <dbReference type="Proteomes" id="UP000636709"/>
    </source>
</evidence>
<dbReference type="Proteomes" id="UP000636709">
    <property type="component" value="Unassembled WGS sequence"/>
</dbReference>